<evidence type="ECO:0000259" key="1">
    <source>
        <dbReference type="Pfam" id="PF18726"/>
    </source>
</evidence>
<dbReference type="EMBL" id="CP002801">
    <property type="protein sequence ID" value="AEH10436.1"/>
    <property type="molecule type" value="Genomic_DNA"/>
</dbReference>
<keyword evidence="3" id="KW-1185">Reference proteome</keyword>
<feature type="domain" description="SAV-6107-like HEPN" evidence="1">
    <location>
        <begin position="38"/>
        <end position="135"/>
    </location>
</feature>
<dbReference type="KEGG" id="fsy:FsymDg_3127"/>
<dbReference type="HOGENOM" id="CLU_1155090_0_0_11"/>
<dbReference type="eggNOG" id="ENOG5032S47">
    <property type="taxonomic scope" value="Bacteria"/>
</dbReference>
<dbReference type="RefSeq" id="WP_013874331.1">
    <property type="nucleotide sequence ID" value="NC_015656.1"/>
</dbReference>
<dbReference type="Pfam" id="PF18726">
    <property type="entry name" value="HEPN_SAV_6107"/>
    <property type="match status" value="1"/>
</dbReference>
<dbReference type="InterPro" id="IPR040891">
    <property type="entry name" value="HEPN_SAV_6107"/>
</dbReference>
<proteinExistence type="predicted"/>
<dbReference type="STRING" id="656024.FsymDg_3127"/>
<reference evidence="2 3" key="1">
    <citation type="submission" date="2011-05" db="EMBL/GenBank/DDBJ databases">
        <title>Complete sequence of chromosome of Frankia symbiont of Datisca glomerata.</title>
        <authorList>
            <consortium name="US DOE Joint Genome Institute"/>
            <person name="Lucas S."/>
            <person name="Han J."/>
            <person name="Lapidus A."/>
            <person name="Cheng J.-F."/>
            <person name="Goodwin L."/>
            <person name="Pitluck S."/>
            <person name="Peters L."/>
            <person name="Mikhailova N."/>
            <person name="Chertkov O."/>
            <person name="Teshima H."/>
            <person name="Han C."/>
            <person name="Tapia R."/>
            <person name="Land M."/>
            <person name="Hauser L."/>
            <person name="Kyrpides N."/>
            <person name="Ivanova N."/>
            <person name="Pagani I."/>
            <person name="Berry A."/>
            <person name="Pawlowski K."/>
            <person name="Persson T."/>
            <person name="Vanden Heuvel B."/>
            <person name="Benson D."/>
            <person name="Woyke T."/>
        </authorList>
    </citation>
    <scope>NUCLEOTIDE SEQUENCE [LARGE SCALE GENOMIC DNA]</scope>
    <source>
        <strain evidence="3">4085684</strain>
    </source>
</reference>
<organism evidence="2 3">
    <name type="scientific">Candidatus Protofrankia datiscae</name>
    <dbReference type="NCBI Taxonomy" id="2716812"/>
    <lineage>
        <taxon>Bacteria</taxon>
        <taxon>Bacillati</taxon>
        <taxon>Actinomycetota</taxon>
        <taxon>Actinomycetes</taxon>
        <taxon>Frankiales</taxon>
        <taxon>Frankiaceae</taxon>
        <taxon>Protofrankia</taxon>
    </lineage>
</organism>
<protein>
    <recommendedName>
        <fullName evidence="1">SAV-6107-like HEPN domain-containing protein</fullName>
    </recommendedName>
</protein>
<dbReference type="Proteomes" id="UP000001549">
    <property type="component" value="Chromosome"/>
</dbReference>
<accession>F8AYD3</accession>
<gene>
    <name evidence="2" type="ordered locus">FsymDg_3127</name>
</gene>
<sequence length="240" mass="25650">MSRQAVDRQPRIPVPLAGLPRRSRDELLMAAHHGLDEASFARTPGQRYALAHLAALRAAAAVLVERARPRHGHRGRPVSVWQLLARVAPELAEWAQFFAAGAAKRTAAEAGLSVVGVRDADDLLRQAETFLAVVETTLGLPSQPALTAAVVSCVPPVGVTCSPEKAGVRTGWKGQDAELCARRVWSGRGFTLVAPERADPGRWKRYLSLSGDAGPVCRGIPDVVLCTNRGFCPSAVARSM</sequence>
<evidence type="ECO:0000313" key="2">
    <source>
        <dbReference type="EMBL" id="AEH10436.1"/>
    </source>
</evidence>
<name>F8AYD3_9ACTN</name>
<dbReference type="AlphaFoldDB" id="F8AYD3"/>
<evidence type="ECO:0000313" key="3">
    <source>
        <dbReference type="Proteomes" id="UP000001549"/>
    </source>
</evidence>